<feature type="domain" description="Major facilitator superfamily (MFS) profile" evidence="8">
    <location>
        <begin position="33"/>
        <end position="469"/>
    </location>
</feature>
<evidence type="ECO:0000313" key="10">
    <source>
        <dbReference type="Proteomes" id="UP000887568"/>
    </source>
</evidence>
<dbReference type="InterPro" id="IPR036259">
    <property type="entry name" value="MFS_trans_sf"/>
</dbReference>
<feature type="transmembrane region" description="Helical" evidence="7">
    <location>
        <begin position="339"/>
        <end position="359"/>
    </location>
</feature>
<comment type="subcellular location">
    <subcellularLocation>
        <location evidence="1">Membrane</location>
        <topology evidence="1">Multi-pass membrane protein</topology>
    </subcellularLocation>
</comment>
<reference evidence="9" key="1">
    <citation type="submission" date="2022-11" db="UniProtKB">
        <authorList>
            <consortium name="EnsemblMetazoa"/>
        </authorList>
    </citation>
    <scope>IDENTIFICATION</scope>
</reference>
<keyword evidence="4 7" id="KW-1133">Transmembrane helix</keyword>
<dbReference type="GeneID" id="119741565"/>
<dbReference type="EnsemblMetazoa" id="XM_038217369.1">
    <property type="protein sequence ID" value="XP_038073297.1"/>
    <property type="gene ID" value="LOC119741565"/>
</dbReference>
<feature type="transmembrane region" description="Helical" evidence="7">
    <location>
        <begin position="126"/>
        <end position="145"/>
    </location>
</feature>
<keyword evidence="2" id="KW-0813">Transport</keyword>
<sequence>MGQSCCKRKPETDGTGVNIPTVPTWKAVGSLVLIFAVYIGVQVVGQAYPVLIPSGMRCYQNYTYVCQENRSIYVPPASPQSECHATTGCIEFSDALQGILTGLTFTSVYFIAGIPLAKAASTGSRVLVLAVGQIFLVGMSVVTAVSDRFLVLWLARLGVGFGEAACSPAAYSLISDYFLTMNRAKALSFYYFATNIGVAIAYLLGVVNAYLCWRWVFYCLAIAGGVLFLLILIFLREPLHDSCDWLLNSRSTYTLKETMQQLISNKPYVVLCSATSARYISTYTLWAWLPTFYAKVWHLPSEKFGVNVALVVVCGGGAGCLIGGVLANRISRRRKQYKAYLIAASQLAAAPFIVATLLVRSPACSFGLLFLACLTAEIAPGPAASTVQDLFATNLRSQALAVYIAVGNILGGAVGPILIPGIMSFHLCWHDWDRGLGTALAIVVPVFYLLAAILYTLTAYLMPSAPSLSEETIYLKYETSEVDPGSDDERETFFYGSQSC</sequence>
<keyword evidence="5 7" id="KW-0472">Membrane</keyword>
<feature type="transmembrane region" description="Helical" evidence="7">
    <location>
        <begin position="365"/>
        <end position="387"/>
    </location>
</feature>
<feature type="transmembrane region" description="Helical" evidence="7">
    <location>
        <begin position="399"/>
        <end position="419"/>
    </location>
</feature>
<dbReference type="AlphaFoldDB" id="A0A914BCY4"/>
<dbReference type="InterPro" id="IPR044770">
    <property type="entry name" value="MFS_spinster-like"/>
</dbReference>
<feature type="transmembrane region" description="Helical" evidence="7">
    <location>
        <begin position="308"/>
        <end position="327"/>
    </location>
</feature>
<feature type="transmembrane region" description="Helical" evidence="7">
    <location>
        <begin position="268"/>
        <end position="288"/>
    </location>
</feature>
<dbReference type="InterPro" id="IPR011701">
    <property type="entry name" value="MFS"/>
</dbReference>
<keyword evidence="3 7" id="KW-0812">Transmembrane</keyword>
<comment type="similarity">
    <text evidence="6">Belongs to the major facilitator superfamily. Spinster (TC 2.A.1.49) family.</text>
</comment>
<evidence type="ECO:0000256" key="2">
    <source>
        <dbReference type="ARBA" id="ARBA00022448"/>
    </source>
</evidence>
<evidence type="ECO:0000259" key="8">
    <source>
        <dbReference type="PROSITE" id="PS50850"/>
    </source>
</evidence>
<feature type="transmembrane region" description="Helical" evidence="7">
    <location>
        <begin position="439"/>
        <end position="461"/>
    </location>
</feature>
<dbReference type="OrthoDB" id="3639251at2759"/>
<feature type="transmembrane region" description="Helical" evidence="7">
    <location>
        <begin position="151"/>
        <end position="174"/>
    </location>
</feature>
<evidence type="ECO:0000313" key="9">
    <source>
        <dbReference type="EnsemblMetazoa" id="XP_038073297.1"/>
    </source>
</evidence>
<dbReference type="Proteomes" id="UP000887568">
    <property type="component" value="Unplaced"/>
</dbReference>
<evidence type="ECO:0000256" key="5">
    <source>
        <dbReference type="ARBA" id="ARBA00023136"/>
    </source>
</evidence>
<dbReference type="RefSeq" id="XP_038073297.1">
    <property type="nucleotide sequence ID" value="XM_038217369.1"/>
</dbReference>
<accession>A0A914BCY4</accession>
<dbReference type="GO" id="GO:0022857">
    <property type="term" value="F:transmembrane transporter activity"/>
    <property type="evidence" value="ECO:0007669"/>
    <property type="project" value="InterPro"/>
</dbReference>
<feature type="transmembrane region" description="Helical" evidence="7">
    <location>
        <begin position="27"/>
        <end position="51"/>
    </location>
</feature>
<dbReference type="Pfam" id="PF07690">
    <property type="entry name" value="MFS_1"/>
    <property type="match status" value="1"/>
</dbReference>
<keyword evidence="10" id="KW-1185">Reference proteome</keyword>
<organism evidence="9 10">
    <name type="scientific">Patiria miniata</name>
    <name type="common">Bat star</name>
    <name type="synonym">Asterina miniata</name>
    <dbReference type="NCBI Taxonomy" id="46514"/>
    <lineage>
        <taxon>Eukaryota</taxon>
        <taxon>Metazoa</taxon>
        <taxon>Echinodermata</taxon>
        <taxon>Eleutherozoa</taxon>
        <taxon>Asterozoa</taxon>
        <taxon>Asteroidea</taxon>
        <taxon>Valvatacea</taxon>
        <taxon>Valvatida</taxon>
        <taxon>Asterinidae</taxon>
        <taxon>Patiria</taxon>
    </lineage>
</organism>
<evidence type="ECO:0000256" key="1">
    <source>
        <dbReference type="ARBA" id="ARBA00004141"/>
    </source>
</evidence>
<evidence type="ECO:0000256" key="4">
    <source>
        <dbReference type="ARBA" id="ARBA00022989"/>
    </source>
</evidence>
<dbReference type="PANTHER" id="PTHR23505">
    <property type="entry name" value="SPINSTER"/>
    <property type="match status" value="1"/>
</dbReference>
<evidence type="ECO:0000256" key="7">
    <source>
        <dbReference type="SAM" id="Phobius"/>
    </source>
</evidence>
<dbReference type="PANTHER" id="PTHR23505:SF79">
    <property type="entry name" value="PROTEIN SPINSTER"/>
    <property type="match status" value="1"/>
</dbReference>
<dbReference type="PROSITE" id="PS50850">
    <property type="entry name" value="MFS"/>
    <property type="match status" value="1"/>
</dbReference>
<protein>
    <recommendedName>
        <fullName evidence="8">Major facilitator superfamily (MFS) profile domain-containing protein</fullName>
    </recommendedName>
</protein>
<evidence type="ECO:0000256" key="6">
    <source>
        <dbReference type="ARBA" id="ARBA00024338"/>
    </source>
</evidence>
<name>A0A914BCY4_PATMI</name>
<feature type="transmembrane region" description="Helical" evidence="7">
    <location>
        <begin position="215"/>
        <end position="235"/>
    </location>
</feature>
<dbReference type="GO" id="GO:0016020">
    <property type="term" value="C:membrane"/>
    <property type="evidence" value="ECO:0007669"/>
    <property type="project" value="UniProtKB-SubCell"/>
</dbReference>
<dbReference type="SUPFAM" id="SSF103473">
    <property type="entry name" value="MFS general substrate transporter"/>
    <property type="match status" value="1"/>
</dbReference>
<dbReference type="OMA" id="WAWLPTF"/>
<dbReference type="Gene3D" id="1.20.1250.20">
    <property type="entry name" value="MFS general substrate transporter like domains"/>
    <property type="match status" value="1"/>
</dbReference>
<evidence type="ECO:0000256" key="3">
    <source>
        <dbReference type="ARBA" id="ARBA00022692"/>
    </source>
</evidence>
<dbReference type="InterPro" id="IPR020846">
    <property type="entry name" value="MFS_dom"/>
</dbReference>
<feature type="transmembrane region" description="Helical" evidence="7">
    <location>
        <begin position="186"/>
        <end position="209"/>
    </location>
</feature>
<proteinExistence type="inferred from homology"/>